<dbReference type="InterPro" id="IPR029032">
    <property type="entry name" value="AhpD-like"/>
</dbReference>
<evidence type="ECO:0000313" key="2">
    <source>
        <dbReference type="Proteomes" id="UP000250266"/>
    </source>
</evidence>
<name>A0A8E2ECK9_9PEZI</name>
<dbReference type="AlphaFoldDB" id="A0A8E2ECK9"/>
<proteinExistence type="predicted"/>
<dbReference type="EMBL" id="KV744923">
    <property type="protein sequence ID" value="OCK81383.1"/>
    <property type="molecule type" value="Genomic_DNA"/>
</dbReference>
<dbReference type="Gene3D" id="1.20.1290.10">
    <property type="entry name" value="AhpD-like"/>
    <property type="match status" value="1"/>
</dbReference>
<dbReference type="OrthoDB" id="5537330at2759"/>
<evidence type="ECO:0000313" key="1">
    <source>
        <dbReference type="EMBL" id="OCK81383.1"/>
    </source>
</evidence>
<accession>A0A8E2ECK9</accession>
<dbReference type="InterPro" id="IPR052999">
    <property type="entry name" value="PTS1_Protein"/>
</dbReference>
<dbReference type="PANTHER" id="PTHR28180:SF5">
    <property type="entry name" value="DNA POLYMERASE ALPHA SUBUNIT B"/>
    <property type="match status" value="1"/>
</dbReference>
<gene>
    <name evidence="1" type="ORF">K432DRAFT_326441</name>
</gene>
<organism evidence="1 2">
    <name type="scientific">Lepidopterella palustris CBS 459.81</name>
    <dbReference type="NCBI Taxonomy" id="1314670"/>
    <lineage>
        <taxon>Eukaryota</taxon>
        <taxon>Fungi</taxon>
        <taxon>Dikarya</taxon>
        <taxon>Ascomycota</taxon>
        <taxon>Pezizomycotina</taxon>
        <taxon>Dothideomycetes</taxon>
        <taxon>Pleosporomycetidae</taxon>
        <taxon>Mytilinidiales</taxon>
        <taxon>Argynnaceae</taxon>
        <taxon>Lepidopterella</taxon>
    </lineage>
</organism>
<sequence>MATSTSYETLFKSAREAAPKSLPEDAWYIIVAATLITADGGAHVADLYQFLIKELGSNSSQEDRRRVSRRLRAIIMKAWTLVGMPRASDALFALKKVEAPGDKALDWDRAEYAANPERALKRRNEWWAKVFNEETARIEKSYEEDKDFLAWTVDFVVYGLFLADVSVLDGVENELVTLSLVMGQGAYYTTMVHLRGTRRIGVNAADAEAIQGVIEMVAQHQGKDTSSWPRFKEVE</sequence>
<dbReference type="PANTHER" id="PTHR28180">
    <property type="entry name" value="CONSERVED MITOCHONDRIAL PROTEIN-RELATED"/>
    <property type="match status" value="1"/>
</dbReference>
<reference evidence="1 2" key="1">
    <citation type="journal article" date="2016" name="Nat. Commun.">
        <title>Ectomycorrhizal ecology is imprinted in the genome of the dominant symbiotic fungus Cenococcum geophilum.</title>
        <authorList>
            <consortium name="DOE Joint Genome Institute"/>
            <person name="Peter M."/>
            <person name="Kohler A."/>
            <person name="Ohm R.A."/>
            <person name="Kuo A."/>
            <person name="Krutzmann J."/>
            <person name="Morin E."/>
            <person name="Arend M."/>
            <person name="Barry K.W."/>
            <person name="Binder M."/>
            <person name="Choi C."/>
            <person name="Clum A."/>
            <person name="Copeland A."/>
            <person name="Grisel N."/>
            <person name="Haridas S."/>
            <person name="Kipfer T."/>
            <person name="LaButti K."/>
            <person name="Lindquist E."/>
            <person name="Lipzen A."/>
            <person name="Maire R."/>
            <person name="Meier B."/>
            <person name="Mihaltcheva S."/>
            <person name="Molinier V."/>
            <person name="Murat C."/>
            <person name="Poggeler S."/>
            <person name="Quandt C.A."/>
            <person name="Sperisen C."/>
            <person name="Tritt A."/>
            <person name="Tisserant E."/>
            <person name="Crous P.W."/>
            <person name="Henrissat B."/>
            <person name="Nehls U."/>
            <person name="Egli S."/>
            <person name="Spatafora J.W."/>
            <person name="Grigoriev I.V."/>
            <person name="Martin F.M."/>
        </authorList>
    </citation>
    <scope>NUCLEOTIDE SEQUENCE [LARGE SCALE GENOMIC DNA]</scope>
    <source>
        <strain evidence="1 2">CBS 459.81</strain>
    </source>
</reference>
<feature type="non-terminal residue" evidence="1">
    <location>
        <position position="235"/>
    </location>
</feature>
<keyword evidence="2" id="KW-1185">Reference proteome</keyword>
<dbReference type="Proteomes" id="UP000250266">
    <property type="component" value="Unassembled WGS sequence"/>
</dbReference>
<protein>
    <submittedName>
        <fullName evidence="1">Uncharacterized protein</fullName>
    </submittedName>
</protein>
<dbReference type="SUPFAM" id="SSF69118">
    <property type="entry name" value="AhpD-like"/>
    <property type="match status" value="1"/>
</dbReference>